<dbReference type="PANTHER" id="PTHR34220">
    <property type="entry name" value="SENSOR HISTIDINE KINASE YPDA"/>
    <property type="match status" value="1"/>
</dbReference>
<feature type="domain" description="Signal transduction histidine kinase internal region" evidence="2">
    <location>
        <begin position="180"/>
        <end position="259"/>
    </location>
</feature>
<evidence type="ECO:0000313" key="4">
    <source>
        <dbReference type="Proteomes" id="UP000181790"/>
    </source>
</evidence>
<dbReference type="Proteomes" id="UP000181790">
    <property type="component" value="Unassembled WGS sequence"/>
</dbReference>
<dbReference type="GO" id="GO:0016020">
    <property type="term" value="C:membrane"/>
    <property type="evidence" value="ECO:0007669"/>
    <property type="project" value="InterPro"/>
</dbReference>
<dbReference type="InterPro" id="IPR050640">
    <property type="entry name" value="Bact_2-comp_sensor_kinase"/>
</dbReference>
<dbReference type="GO" id="GO:0000155">
    <property type="term" value="F:phosphorelay sensor kinase activity"/>
    <property type="evidence" value="ECO:0007669"/>
    <property type="project" value="InterPro"/>
</dbReference>
<feature type="transmembrane region" description="Helical" evidence="1">
    <location>
        <begin position="135"/>
        <end position="157"/>
    </location>
</feature>
<gene>
    <name evidence="3" type="ORF">BLX24_13580</name>
</gene>
<keyword evidence="1" id="KW-1133">Transmembrane helix</keyword>
<comment type="caution">
    <text evidence="3">The sequence shown here is derived from an EMBL/GenBank/DDBJ whole genome shotgun (WGS) entry which is preliminary data.</text>
</comment>
<dbReference type="OrthoDB" id="9792992at2"/>
<dbReference type="RefSeq" id="WP_071503703.1">
    <property type="nucleotide sequence ID" value="NZ_MORL01000006.1"/>
</dbReference>
<dbReference type="EMBL" id="MORL01000006">
    <property type="protein sequence ID" value="OIN58596.1"/>
    <property type="molecule type" value="Genomic_DNA"/>
</dbReference>
<keyword evidence="1" id="KW-0472">Membrane</keyword>
<feature type="transmembrane region" description="Helical" evidence="1">
    <location>
        <begin position="21"/>
        <end position="39"/>
    </location>
</feature>
<evidence type="ECO:0000313" key="3">
    <source>
        <dbReference type="EMBL" id="OIN58596.1"/>
    </source>
</evidence>
<feature type="transmembrane region" description="Helical" evidence="1">
    <location>
        <begin position="97"/>
        <end position="120"/>
    </location>
</feature>
<dbReference type="PANTHER" id="PTHR34220:SF7">
    <property type="entry name" value="SENSOR HISTIDINE KINASE YPDA"/>
    <property type="match status" value="1"/>
</dbReference>
<evidence type="ECO:0000256" key="1">
    <source>
        <dbReference type="SAM" id="Phobius"/>
    </source>
</evidence>
<evidence type="ECO:0000259" key="2">
    <source>
        <dbReference type="Pfam" id="PF06580"/>
    </source>
</evidence>
<accession>A0A1S2VK79</accession>
<reference evidence="3 4" key="1">
    <citation type="submission" date="2016-10" db="EMBL/GenBank/DDBJ databases">
        <title>Arsenicibacter rosenii gen. nov., sp. nov., an efficient arsenic-methylating bacterium isolated from an arsenic-contaminated paddy soil.</title>
        <authorList>
            <person name="Huang K."/>
        </authorList>
    </citation>
    <scope>NUCLEOTIDE SEQUENCE [LARGE SCALE GENOMIC DNA]</scope>
    <source>
        <strain evidence="3 4">SM-1</strain>
    </source>
</reference>
<proteinExistence type="predicted"/>
<dbReference type="Pfam" id="PF06580">
    <property type="entry name" value="His_kinase"/>
    <property type="match status" value="1"/>
</dbReference>
<feature type="transmembrane region" description="Helical" evidence="1">
    <location>
        <begin position="59"/>
        <end position="85"/>
    </location>
</feature>
<dbReference type="AlphaFoldDB" id="A0A1S2VK79"/>
<organism evidence="3 4">
    <name type="scientific">Arsenicibacter rosenii</name>
    <dbReference type="NCBI Taxonomy" id="1750698"/>
    <lineage>
        <taxon>Bacteria</taxon>
        <taxon>Pseudomonadati</taxon>
        <taxon>Bacteroidota</taxon>
        <taxon>Cytophagia</taxon>
        <taxon>Cytophagales</taxon>
        <taxon>Spirosomataceae</taxon>
        <taxon>Arsenicibacter</taxon>
    </lineage>
</organism>
<name>A0A1S2VK79_9BACT</name>
<dbReference type="InterPro" id="IPR010559">
    <property type="entry name" value="Sig_transdc_His_kin_internal"/>
</dbReference>
<keyword evidence="1" id="KW-0812">Transmembrane</keyword>
<sequence>MQLFNHNFVFSGQPRYRLQRHGLFWSMAWLYCTVLYGFLPMSIWLEKGVPVGRALIRSYVVSGIEAFLFLPSHMFLAYGIIYVLFPRYLNPNRYLHLVFGILILMVLTSVLSTVTVQWIVAPLRLVMGTGRTQGIFFYSMMAGLRGATTFAGFATAIKLAKIWYTKQEAYQEIEREKLQAELQLLKSQVHPHFLFNTLNNLYALTLQRSEQSPAVVLKLSELLRYMLYECNAAEVPLSKEITFLKNYIALEQLRYGNRLDMSVSIKGDWPRRHIAPLLLIPFLENAFKHGTSQQLEQAWMHLDLSVQGNILKFKLINSCDTEQEQTGEVGGIGLQNVRKRLSLLYPDRYELRTVASEETFMVILTLELTDRLRASSPLVILEQEAA</sequence>
<keyword evidence="4" id="KW-1185">Reference proteome</keyword>
<protein>
    <recommendedName>
        <fullName evidence="2">Signal transduction histidine kinase internal region domain-containing protein</fullName>
    </recommendedName>
</protein>